<gene>
    <name evidence="1" type="ORF">ACFQGH_11885</name>
</gene>
<dbReference type="AlphaFoldDB" id="A0ABD5V4Y9"/>
<dbReference type="RefSeq" id="WP_340604423.1">
    <property type="nucleotide sequence ID" value="NZ_JBBMXV010000003.1"/>
</dbReference>
<dbReference type="InterPro" id="IPR007035">
    <property type="entry name" value="Peptidase_M55"/>
</dbReference>
<organism evidence="1 2">
    <name type="scientific">Halalkalicoccus tibetensis</name>
    <dbReference type="NCBI Taxonomy" id="175632"/>
    <lineage>
        <taxon>Archaea</taxon>
        <taxon>Methanobacteriati</taxon>
        <taxon>Methanobacteriota</taxon>
        <taxon>Stenosarchaea group</taxon>
        <taxon>Halobacteria</taxon>
        <taxon>Halobacteriales</taxon>
        <taxon>Halococcaceae</taxon>
        <taxon>Halalkalicoccus</taxon>
    </lineage>
</organism>
<dbReference type="SUPFAM" id="SSF63992">
    <property type="entry name" value="Dipeptide transport protein"/>
    <property type="match status" value="1"/>
</dbReference>
<protein>
    <submittedName>
        <fullName evidence="1">M55 family metallopeptidase</fullName>
    </submittedName>
</protein>
<dbReference type="InterPro" id="IPR036177">
    <property type="entry name" value="Peptidase_M55_sf"/>
</dbReference>
<accession>A0ABD5V4Y9</accession>
<comment type="caution">
    <text evidence="1">The sequence shown here is derived from an EMBL/GenBank/DDBJ whole genome shotgun (WGS) entry which is preliminary data.</text>
</comment>
<dbReference type="Gene3D" id="3.40.50.10780">
    <property type="entry name" value="Dipeptide transport protein"/>
    <property type="match status" value="1"/>
</dbReference>
<dbReference type="Proteomes" id="UP001596312">
    <property type="component" value="Unassembled WGS sequence"/>
</dbReference>
<evidence type="ECO:0000313" key="1">
    <source>
        <dbReference type="EMBL" id="MFC6905891.1"/>
    </source>
</evidence>
<evidence type="ECO:0000313" key="2">
    <source>
        <dbReference type="Proteomes" id="UP001596312"/>
    </source>
</evidence>
<name>A0ABD5V4Y9_9EURY</name>
<dbReference type="EMBL" id="JBHSXQ010000003">
    <property type="protein sequence ID" value="MFC6905891.1"/>
    <property type="molecule type" value="Genomic_DNA"/>
</dbReference>
<dbReference type="InterPro" id="IPR027476">
    <property type="entry name" value="DppA_N"/>
</dbReference>
<sequence length="298" mass="32540">MRLLVITDLEGVAGIDSFFETRTGREERKGSAMDRLASEVNACIEGIRSRAPEAGIDVWDGHGSGGLRESDLEGGRYLGEGRPYFHLAGEHRESGEGGDGNEEDREDYDGVLFVGQHAMAGTPDAPLCHTYSSLAVDYYKLNGTFVGEFACRALIAGRQGVPTVFLAGDDKATLEARQFVPGIETVATKYGTGRESARHRDPAEVADAIRRGAANAIDRLDEIEPYDRIESPYALEIRYYEPANVSKLDRIGGLLRRYAPPLADALPFATGVTRIDSRTIRIEIEELLDPGSGVYTRL</sequence>
<reference evidence="1 2" key="1">
    <citation type="journal article" date="2019" name="Int. J. Syst. Evol. Microbiol.">
        <title>The Global Catalogue of Microorganisms (GCM) 10K type strain sequencing project: providing services to taxonomists for standard genome sequencing and annotation.</title>
        <authorList>
            <consortium name="The Broad Institute Genomics Platform"/>
            <consortium name="The Broad Institute Genome Sequencing Center for Infectious Disease"/>
            <person name="Wu L."/>
            <person name="Ma J."/>
        </authorList>
    </citation>
    <scope>NUCLEOTIDE SEQUENCE [LARGE SCALE GENOMIC DNA]</scope>
    <source>
        <strain evidence="1 2">CGMCC 1.3240</strain>
    </source>
</reference>
<dbReference type="Pfam" id="PF04951">
    <property type="entry name" value="Peptidase_M55"/>
    <property type="match status" value="1"/>
</dbReference>
<keyword evidence="2" id="KW-1185">Reference proteome</keyword>
<proteinExistence type="predicted"/>